<reference evidence="2" key="1">
    <citation type="submission" date="2014-12" db="EMBL/GenBank/DDBJ databases">
        <title>Insight into the proteome of Arion vulgaris.</title>
        <authorList>
            <person name="Aradska J."/>
            <person name="Bulat T."/>
            <person name="Smidak R."/>
            <person name="Sarate P."/>
            <person name="Gangsoo J."/>
            <person name="Sialana F."/>
            <person name="Bilban M."/>
            <person name="Lubec G."/>
        </authorList>
    </citation>
    <scope>NUCLEOTIDE SEQUENCE</scope>
    <source>
        <tissue evidence="2">Skin</tissue>
    </source>
</reference>
<name>A0A0B7BG05_9EUPU</name>
<organism evidence="2">
    <name type="scientific">Arion vulgaris</name>
    <dbReference type="NCBI Taxonomy" id="1028688"/>
    <lineage>
        <taxon>Eukaryota</taxon>
        <taxon>Metazoa</taxon>
        <taxon>Spiralia</taxon>
        <taxon>Lophotrochozoa</taxon>
        <taxon>Mollusca</taxon>
        <taxon>Gastropoda</taxon>
        <taxon>Heterobranchia</taxon>
        <taxon>Euthyneura</taxon>
        <taxon>Panpulmonata</taxon>
        <taxon>Eupulmonata</taxon>
        <taxon>Stylommatophora</taxon>
        <taxon>Helicina</taxon>
        <taxon>Arionoidea</taxon>
        <taxon>Arionidae</taxon>
        <taxon>Arion</taxon>
    </lineage>
</organism>
<feature type="region of interest" description="Disordered" evidence="1">
    <location>
        <begin position="22"/>
        <end position="54"/>
    </location>
</feature>
<dbReference type="EMBL" id="HACG01044947">
    <property type="protein sequence ID" value="CEK91812.1"/>
    <property type="molecule type" value="Transcribed_RNA"/>
</dbReference>
<dbReference type="AlphaFoldDB" id="A0A0B7BG05"/>
<gene>
    <name evidence="2" type="primary">ORF185009</name>
</gene>
<accession>A0A0B7BG05</accession>
<evidence type="ECO:0000256" key="1">
    <source>
        <dbReference type="SAM" id="MobiDB-lite"/>
    </source>
</evidence>
<feature type="compositionally biased region" description="Basic and acidic residues" evidence="1">
    <location>
        <begin position="42"/>
        <end position="54"/>
    </location>
</feature>
<evidence type="ECO:0000313" key="2">
    <source>
        <dbReference type="EMBL" id="CEK91812.1"/>
    </source>
</evidence>
<sequence length="54" mass="6352">MPFRVPPCSSEYIFLGLENLKTKDHDEPSSSRHRLLPVPNLDTDKTTRRENYHL</sequence>
<proteinExistence type="predicted"/>
<protein>
    <submittedName>
        <fullName evidence="2">Uncharacterized protein</fullName>
    </submittedName>
</protein>